<sequence length="220" mass="23587">MSELLLPLVCFTPSFAKLPADPDALLSLSSETCGDELRTLSIFGTGIDFSSKSFSVGTGPLFAFSRRNVNHTETLRWTVDLTLSQSNMQNMTSGNSNISSPLVRSVSQHTMTSYEHFSVATDLTEITGIATFLYCTVKGITGTFRGAINQETSDSATATLDISWCSFQLCSIPGLGWNGVVSQLGSASNIFIMTNSVMKDNFVEHGGGILGKRLLNGQSS</sequence>
<protein>
    <submittedName>
        <fullName evidence="1">Uncharacterized protein</fullName>
    </submittedName>
</protein>
<evidence type="ECO:0000313" key="1">
    <source>
        <dbReference type="EMBL" id="KAK2943780.1"/>
    </source>
</evidence>
<accession>A0ABQ9X0G6</accession>
<organism evidence="1 2">
    <name type="scientific">Blattamonas nauphoetae</name>
    <dbReference type="NCBI Taxonomy" id="2049346"/>
    <lineage>
        <taxon>Eukaryota</taxon>
        <taxon>Metamonada</taxon>
        <taxon>Preaxostyla</taxon>
        <taxon>Oxymonadida</taxon>
        <taxon>Blattamonas</taxon>
    </lineage>
</organism>
<evidence type="ECO:0000313" key="2">
    <source>
        <dbReference type="Proteomes" id="UP001281761"/>
    </source>
</evidence>
<reference evidence="1 2" key="1">
    <citation type="journal article" date="2022" name="bioRxiv">
        <title>Genomics of Preaxostyla Flagellates Illuminates Evolutionary Transitions and the Path Towards Mitochondrial Loss.</title>
        <authorList>
            <person name="Novak L.V.F."/>
            <person name="Treitli S.C."/>
            <person name="Pyrih J."/>
            <person name="Halakuc P."/>
            <person name="Pipaliya S.V."/>
            <person name="Vacek V."/>
            <person name="Brzon O."/>
            <person name="Soukal P."/>
            <person name="Eme L."/>
            <person name="Dacks J.B."/>
            <person name="Karnkowska A."/>
            <person name="Elias M."/>
            <person name="Hampl V."/>
        </authorList>
    </citation>
    <scope>NUCLEOTIDE SEQUENCE [LARGE SCALE GENOMIC DNA]</scope>
    <source>
        <strain evidence="1">NAU3</strain>
        <tissue evidence="1">Gut</tissue>
    </source>
</reference>
<gene>
    <name evidence="1" type="ORF">BLNAU_21318</name>
</gene>
<keyword evidence="2" id="KW-1185">Reference proteome</keyword>
<dbReference type="EMBL" id="JARBJD010000329">
    <property type="protein sequence ID" value="KAK2943780.1"/>
    <property type="molecule type" value="Genomic_DNA"/>
</dbReference>
<proteinExistence type="predicted"/>
<name>A0ABQ9X0G6_9EUKA</name>
<dbReference type="Proteomes" id="UP001281761">
    <property type="component" value="Unassembled WGS sequence"/>
</dbReference>
<comment type="caution">
    <text evidence="1">The sequence shown here is derived from an EMBL/GenBank/DDBJ whole genome shotgun (WGS) entry which is preliminary data.</text>
</comment>